<dbReference type="InterPro" id="IPR010982">
    <property type="entry name" value="Lambda_DNA-bd_dom_sf"/>
</dbReference>
<dbReference type="PROSITE" id="PS50943">
    <property type="entry name" value="HTH_CROC1"/>
    <property type="match status" value="1"/>
</dbReference>
<organism evidence="2">
    <name type="scientific">Siphoviridae sp. ct3CA7</name>
    <dbReference type="NCBI Taxonomy" id="2823561"/>
    <lineage>
        <taxon>Viruses</taxon>
        <taxon>Duplodnaviria</taxon>
        <taxon>Heunggongvirae</taxon>
        <taxon>Uroviricota</taxon>
        <taxon>Caudoviricetes</taxon>
    </lineage>
</organism>
<proteinExistence type="predicted"/>
<evidence type="ECO:0000313" key="2">
    <source>
        <dbReference type="EMBL" id="DAD68570.1"/>
    </source>
</evidence>
<evidence type="ECO:0000259" key="1">
    <source>
        <dbReference type="PROSITE" id="PS50943"/>
    </source>
</evidence>
<dbReference type="GO" id="GO:0003677">
    <property type="term" value="F:DNA binding"/>
    <property type="evidence" value="ECO:0007669"/>
    <property type="project" value="InterPro"/>
</dbReference>
<name>A0A8S5LF86_9CAUD</name>
<dbReference type="Gene3D" id="1.10.260.40">
    <property type="entry name" value="lambda repressor-like DNA-binding domains"/>
    <property type="match status" value="1"/>
</dbReference>
<dbReference type="InterPro" id="IPR001387">
    <property type="entry name" value="Cro/C1-type_HTH"/>
</dbReference>
<feature type="domain" description="HTH cro/C1-type" evidence="1">
    <location>
        <begin position="43"/>
        <end position="85"/>
    </location>
</feature>
<reference evidence="2" key="1">
    <citation type="journal article" date="2021" name="Proc. Natl. Acad. Sci. U.S.A.">
        <title>A Catalog of Tens of Thousands of Viruses from Human Metagenomes Reveals Hidden Associations with Chronic Diseases.</title>
        <authorList>
            <person name="Tisza M.J."/>
            <person name="Buck C.B."/>
        </authorList>
    </citation>
    <scope>NUCLEOTIDE SEQUENCE</scope>
    <source>
        <strain evidence="2">Ct3CA7</strain>
    </source>
</reference>
<dbReference type="EMBL" id="BK014704">
    <property type="protein sequence ID" value="DAD68570.1"/>
    <property type="molecule type" value="Genomic_DNA"/>
</dbReference>
<protein>
    <submittedName>
        <fullName evidence="2">SOS-response transcriptional repressor</fullName>
    </submittedName>
</protein>
<dbReference type="SUPFAM" id="SSF47413">
    <property type="entry name" value="lambda repressor-like DNA-binding domains"/>
    <property type="match status" value="1"/>
</dbReference>
<sequence length="90" mass="9971">MHAMMNPAAQGTAPQRTERDHMIYLDPAALDEARQIHRLTSDEKLGNALGISGQAVRNLRSRRSVPTVQTLLKLRELTKTPLDDLVVVTA</sequence>
<accession>A0A8S5LF86</accession>